<dbReference type="Proteomes" id="UP000515165">
    <property type="component" value="Chromosome 7"/>
</dbReference>
<feature type="compositionally biased region" description="Basic and acidic residues" evidence="2">
    <location>
        <begin position="238"/>
        <end position="250"/>
    </location>
</feature>
<dbReference type="Gene3D" id="2.60.450.20">
    <property type="match status" value="1"/>
</dbReference>
<dbReference type="InterPro" id="IPR009852">
    <property type="entry name" value="CENPJ_C_dom"/>
</dbReference>
<keyword evidence="4" id="KW-1185">Reference proteome</keyword>
<dbReference type="PANTHER" id="PTHR10331:SF25">
    <property type="entry name" value="T-COMPLEX PROTEIN 10A-RELATED"/>
    <property type="match status" value="1"/>
</dbReference>
<accession>A0A6J2DV19</accession>
<reference evidence="5" key="1">
    <citation type="submission" date="2025-08" db="UniProtKB">
        <authorList>
            <consortium name="RefSeq"/>
        </authorList>
    </citation>
    <scope>IDENTIFICATION</scope>
    <source>
        <tissue evidence="5">Blood</tissue>
    </source>
</reference>
<dbReference type="Pfam" id="PF07202">
    <property type="entry name" value="Tcp10_C"/>
    <property type="match status" value="2"/>
</dbReference>
<dbReference type="PANTHER" id="PTHR10331">
    <property type="entry name" value="T COMPLEX PROTEIN 10"/>
    <property type="match status" value="1"/>
</dbReference>
<organism evidence="4 5">
    <name type="scientific">Zalophus californianus</name>
    <name type="common">California sealion</name>
    <dbReference type="NCBI Taxonomy" id="9704"/>
    <lineage>
        <taxon>Eukaryota</taxon>
        <taxon>Metazoa</taxon>
        <taxon>Chordata</taxon>
        <taxon>Craniata</taxon>
        <taxon>Vertebrata</taxon>
        <taxon>Euteleostomi</taxon>
        <taxon>Mammalia</taxon>
        <taxon>Eutheria</taxon>
        <taxon>Laurasiatheria</taxon>
        <taxon>Carnivora</taxon>
        <taxon>Caniformia</taxon>
        <taxon>Pinnipedia</taxon>
        <taxon>Otariidae</taxon>
        <taxon>Zalophus</taxon>
    </lineage>
</organism>
<gene>
    <name evidence="5" type="primary">LOC113926806</name>
</gene>
<feature type="domain" description="Centromere protein J C-terminal" evidence="3">
    <location>
        <begin position="375"/>
        <end position="408"/>
    </location>
</feature>
<dbReference type="InterPro" id="IPR026581">
    <property type="entry name" value="TCP10L/CENPJ"/>
</dbReference>
<dbReference type="AlphaFoldDB" id="A0A6J2DV19"/>
<dbReference type="InterPro" id="IPR047002">
    <property type="entry name" value="Tcp10_C_sf"/>
</dbReference>
<name>A0A6J2DV19_ZALCA</name>
<feature type="compositionally biased region" description="Basic and acidic residues" evidence="2">
    <location>
        <begin position="294"/>
        <end position="308"/>
    </location>
</feature>
<dbReference type="OrthoDB" id="9751321at2759"/>
<feature type="compositionally biased region" description="Low complexity" evidence="2">
    <location>
        <begin position="55"/>
        <end position="64"/>
    </location>
</feature>
<feature type="region of interest" description="Disordered" evidence="2">
    <location>
        <begin position="488"/>
        <end position="509"/>
    </location>
</feature>
<dbReference type="RefSeq" id="XP_027457933.2">
    <property type="nucleotide sequence ID" value="XM_027602132.2"/>
</dbReference>
<evidence type="ECO:0000259" key="3">
    <source>
        <dbReference type="Pfam" id="PF07202"/>
    </source>
</evidence>
<evidence type="ECO:0000256" key="1">
    <source>
        <dbReference type="ARBA" id="ARBA00005627"/>
    </source>
</evidence>
<evidence type="ECO:0000313" key="5">
    <source>
        <dbReference type="RefSeq" id="XP_027457933.2"/>
    </source>
</evidence>
<protein>
    <submittedName>
        <fullName evidence="5">Centromere protein J-like</fullName>
    </submittedName>
</protein>
<sequence length="509" mass="55479">MAGEPPTDGLVAPLCAGGSPPSPSWPLPCVSTPKPECRLPLLGAPSPSQKCRVSRGNGLEGAAGEAREPAERRHLRACLSFSPPPRALCAPRNQRLQLQVTRLHEAFRSQESRWAAAQRQLQSQIDALARQNQELRDGLKALGPLRLGAREADSAALGTRRKPDALVSQSAFGKTLPLSTDEEILVKHAGRRSRSATVIGQGPSSKHLPSSQATRRSSRRLQEPSSLNPPEPATGVVRLKEDRPAAEENGMRSQPCMGPEGRLLNPEQTDGSAHSLLGTAKPQNAPVDPGPSHMDPEIKQGDKEEETRPPAGEVAQALGDGREAITFSKGTGKDRGAGKKTTVLRFLNRDMKKILPDRRVVYYYADAQIMRTTYPSGLDIVRFPDKQTEKYHPDGSKEIVFPDGTVKRLSDGCEETVFPDGTVVRVERNGDRTIVFSNGQKEIQTAGFERREYPDGTVKTVYCTGYRETRSASGAVKIRYQPGNVLPDRRSWAPLKTQGLPENKQHVGS</sequence>
<feature type="compositionally biased region" description="Polar residues" evidence="2">
    <location>
        <begin position="195"/>
        <end position="215"/>
    </location>
</feature>
<evidence type="ECO:0000313" key="4">
    <source>
        <dbReference type="Proteomes" id="UP000515165"/>
    </source>
</evidence>
<evidence type="ECO:0000256" key="2">
    <source>
        <dbReference type="SAM" id="MobiDB-lite"/>
    </source>
</evidence>
<proteinExistence type="inferred from homology"/>
<feature type="region of interest" description="Disordered" evidence="2">
    <location>
        <begin position="47"/>
        <end position="69"/>
    </location>
</feature>
<dbReference type="KEGG" id="zca:113926806"/>
<comment type="similarity">
    <text evidence="1">Belongs to the TCP10 family.</text>
</comment>
<feature type="region of interest" description="Disordered" evidence="2">
    <location>
        <begin position="187"/>
        <end position="309"/>
    </location>
</feature>
<dbReference type="GeneID" id="113926806"/>
<feature type="domain" description="Centromere protein J C-terminal" evidence="3">
    <location>
        <begin position="411"/>
        <end position="443"/>
    </location>
</feature>